<evidence type="ECO:0000256" key="1">
    <source>
        <dbReference type="SAM" id="Phobius"/>
    </source>
</evidence>
<gene>
    <name evidence="2" type="ORF">SRAS04492_LOCUS7360</name>
</gene>
<evidence type="ECO:0000313" key="2">
    <source>
        <dbReference type="EMBL" id="CAE0235553.1"/>
    </source>
</evidence>
<protein>
    <submittedName>
        <fullName evidence="2">Uncharacterized protein</fullName>
    </submittedName>
</protein>
<organism evidence="2">
    <name type="scientific">Strombidium rassoulzadegani</name>
    <dbReference type="NCBI Taxonomy" id="1082188"/>
    <lineage>
        <taxon>Eukaryota</taxon>
        <taxon>Sar</taxon>
        <taxon>Alveolata</taxon>
        <taxon>Ciliophora</taxon>
        <taxon>Intramacronucleata</taxon>
        <taxon>Spirotrichea</taxon>
        <taxon>Oligotrichia</taxon>
        <taxon>Strombidiidae</taxon>
        <taxon>Strombidium</taxon>
    </lineage>
</organism>
<feature type="transmembrane region" description="Helical" evidence="1">
    <location>
        <begin position="112"/>
        <end position="137"/>
    </location>
</feature>
<feature type="transmembrane region" description="Helical" evidence="1">
    <location>
        <begin position="6"/>
        <end position="27"/>
    </location>
</feature>
<dbReference type="EMBL" id="HBIA01014586">
    <property type="protein sequence ID" value="CAE0235553.1"/>
    <property type="molecule type" value="Transcribed_RNA"/>
</dbReference>
<keyword evidence="1" id="KW-0472">Membrane</keyword>
<keyword evidence="1" id="KW-1133">Transmembrane helix</keyword>
<reference evidence="2" key="1">
    <citation type="submission" date="2021-01" db="EMBL/GenBank/DDBJ databases">
        <authorList>
            <person name="Corre E."/>
            <person name="Pelletier E."/>
            <person name="Niang G."/>
            <person name="Scheremetjew M."/>
            <person name="Finn R."/>
            <person name="Kale V."/>
            <person name="Holt S."/>
            <person name="Cochrane G."/>
            <person name="Meng A."/>
            <person name="Brown T."/>
            <person name="Cohen L."/>
        </authorList>
    </citation>
    <scope>NUCLEOTIDE SEQUENCE</scope>
    <source>
        <strain evidence="2">Ras09</strain>
    </source>
</reference>
<accession>A0A7S3CRU7</accession>
<keyword evidence="1" id="KW-0812">Transmembrane</keyword>
<feature type="transmembrane region" description="Helical" evidence="1">
    <location>
        <begin position="39"/>
        <end position="57"/>
    </location>
</feature>
<proteinExistence type="predicted"/>
<name>A0A7S3CRU7_9SPIT</name>
<dbReference type="AlphaFoldDB" id="A0A7S3CRU7"/>
<sequence>MLVVHVLRGVLLSHLAPLLSLLGHILLLLMAHELLSSRLSLLSSLLLGEVVFIVEFVPSEARPYHGLGLIIEVFARIKSSPRARQLLLLRVIISIVSPPMRKRPFLLLVMEAGIVSLLLVTEAGVVSLLFVIVVMMVDSVSVEPPDLPQSPLQAISVPPRSSGVVEVAKVVI</sequence>